<accession>A0ABR4A7R2</accession>
<reference evidence="3 4" key="1">
    <citation type="submission" date="2024-09" db="EMBL/GenBank/DDBJ databases">
        <title>Rethinking Asexuality: The Enigmatic Case of Functional Sexual Genes in Lepraria (Stereocaulaceae).</title>
        <authorList>
            <person name="Doellman M."/>
            <person name="Sun Y."/>
            <person name="Barcenas-Pena A."/>
            <person name="Lumbsch H.T."/>
            <person name="Grewe F."/>
        </authorList>
    </citation>
    <scope>NUCLEOTIDE SEQUENCE [LARGE SCALE GENOMIC DNA]</scope>
    <source>
        <strain evidence="3 4">Mercado 3170</strain>
    </source>
</reference>
<dbReference type="Proteomes" id="UP001590950">
    <property type="component" value="Unassembled WGS sequence"/>
</dbReference>
<dbReference type="InterPro" id="IPR001202">
    <property type="entry name" value="WW_dom"/>
</dbReference>
<evidence type="ECO:0000256" key="1">
    <source>
        <dbReference type="SAM" id="MobiDB-lite"/>
    </source>
</evidence>
<sequence length="79" mass="9021">MPSSNQPGSNTEPPFNLPSGWEARWDSDTKRHYYVQMARALPQWEVPTEPAPTAPSRESTPPQFRDPYRRSPALTAPKR</sequence>
<proteinExistence type="predicted"/>
<keyword evidence="4" id="KW-1185">Reference proteome</keyword>
<dbReference type="PROSITE" id="PS50020">
    <property type="entry name" value="WW_DOMAIN_2"/>
    <property type="match status" value="1"/>
</dbReference>
<gene>
    <name evidence="3" type="ORF">N7G274_005624</name>
</gene>
<feature type="region of interest" description="Disordered" evidence="1">
    <location>
        <begin position="1"/>
        <end position="22"/>
    </location>
</feature>
<feature type="compositionally biased region" description="Polar residues" evidence="1">
    <location>
        <begin position="1"/>
        <end position="13"/>
    </location>
</feature>
<organism evidence="3 4">
    <name type="scientific">Stereocaulon virgatum</name>
    <dbReference type="NCBI Taxonomy" id="373712"/>
    <lineage>
        <taxon>Eukaryota</taxon>
        <taxon>Fungi</taxon>
        <taxon>Dikarya</taxon>
        <taxon>Ascomycota</taxon>
        <taxon>Pezizomycotina</taxon>
        <taxon>Lecanoromycetes</taxon>
        <taxon>OSLEUM clade</taxon>
        <taxon>Lecanoromycetidae</taxon>
        <taxon>Lecanorales</taxon>
        <taxon>Lecanorineae</taxon>
        <taxon>Stereocaulaceae</taxon>
        <taxon>Stereocaulon</taxon>
    </lineage>
</organism>
<dbReference type="SUPFAM" id="SSF51045">
    <property type="entry name" value="WW domain"/>
    <property type="match status" value="1"/>
</dbReference>
<dbReference type="Gene3D" id="2.20.70.10">
    <property type="match status" value="1"/>
</dbReference>
<dbReference type="EMBL" id="JBEFKJ010000016">
    <property type="protein sequence ID" value="KAL2041840.1"/>
    <property type="molecule type" value="Genomic_DNA"/>
</dbReference>
<name>A0ABR4A7R2_9LECA</name>
<protein>
    <recommendedName>
        <fullName evidence="2">WW domain-containing protein</fullName>
    </recommendedName>
</protein>
<comment type="caution">
    <text evidence="3">The sequence shown here is derived from an EMBL/GenBank/DDBJ whole genome shotgun (WGS) entry which is preliminary data.</text>
</comment>
<dbReference type="SMART" id="SM00456">
    <property type="entry name" value="WW"/>
    <property type="match status" value="1"/>
</dbReference>
<evidence type="ECO:0000313" key="4">
    <source>
        <dbReference type="Proteomes" id="UP001590950"/>
    </source>
</evidence>
<evidence type="ECO:0000259" key="2">
    <source>
        <dbReference type="PROSITE" id="PS50020"/>
    </source>
</evidence>
<dbReference type="InterPro" id="IPR036020">
    <property type="entry name" value="WW_dom_sf"/>
</dbReference>
<dbReference type="Pfam" id="PF00397">
    <property type="entry name" value="WW"/>
    <property type="match status" value="1"/>
</dbReference>
<feature type="region of interest" description="Disordered" evidence="1">
    <location>
        <begin position="42"/>
        <end position="79"/>
    </location>
</feature>
<feature type="domain" description="WW" evidence="2">
    <location>
        <begin position="15"/>
        <end position="49"/>
    </location>
</feature>
<evidence type="ECO:0000313" key="3">
    <source>
        <dbReference type="EMBL" id="KAL2041840.1"/>
    </source>
</evidence>